<feature type="domain" description="Penicillin-binding protein transpeptidase" evidence="3">
    <location>
        <begin position="268"/>
        <end position="608"/>
    </location>
</feature>
<comment type="subcellular location">
    <subcellularLocation>
        <location evidence="1">Membrane</location>
    </subcellularLocation>
</comment>
<dbReference type="Gene3D" id="3.30.450.330">
    <property type="match status" value="1"/>
</dbReference>
<dbReference type="AlphaFoldDB" id="A0AA34RDD3"/>
<dbReference type="PROSITE" id="PS51257">
    <property type="entry name" value="PROKAR_LIPOPROTEIN"/>
    <property type="match status" value="1"/>
</dbReference>
<dbReference type="EMBL" id="CP002608">
    <property type="protein sequence ID" value="AEB41666.1"/>
    <property type="molecule type" value="Genomic_DNA"/>
</dbReference>
<accession>A0AA34RDD3</accession>
<dbReference type="InterPro" id="IPR036138">
    <property type="entry name" value="PBP_dimer_sf"/>
</dbReference>
<evidence type="ECO:0000259" key="3">
    <source>
        <dbReference type="Pfam" id="PF00905"/>
    </source>
</evidence>
<dbReference type="SUPFAM" id="SSF56601">
    <property type="entry name" value="beta-lactamase/transpeptidase-like"/>
    <property type="match status" value="1"/>
</dbReference>
<dbReference type="GO" id="GO:0016757">
    <property type="term" value="F:glycosyltransferase activity"/>
    <property type="evidence" value="ECO:0007669"/>
    <property type="project" value="UniProtKB-KW"/>
</dbReference>
<dbReference type="Gene3D" id="3.40.710.10">
    <property type="entry name" value="DD-peptidase/beta-lactamase superfamily"/>
    <property type="match status" value="1"/>
</dbReference>
<evidence type="ECO:0000313" key="4">
    <source>
        <dbReference type="EMBL" id="AEB41666.1"/>
    </source>
</evidence>
<dbReference type="InterPro" id="IPR012338">
    <property type="entry name" value="Beta-lactam/transpept-like"/>
</dbReference>
<dbReference type="KEGG" id="cpm:G5S_0714"/>
<evidence type="ECO:0000256" key="2">
    <source>
        <dbReference type="ARBA" id="ARBA00023136"/>
    </source>
</evidence>
<sequence>MSLRKRLTLISLGLLSCYSLLILRYYKIQICEGERWAAEAIGQHEFRVRDPFLRGTFFANTSLRKGDLGLPQPFAIDVTKFHLCLDSVAIPEVHRDVIAKKLWSLVGEGSYEHLRAQFDKRSRHCKAFLWLDRSLHDRILLWWKAYAAQHKLPSNALFFITDSQRSYPFGSLLGQALHTLREVKDEKTGKAFPTGGLEAYFNHVLEGEAGERKLLRSPLNHLDLDRIVKIPKDGSDIYLTINPTIQTIAEQELERGVLEARAHGGRLIFMNSYTGEILALAQYPFFDPANYKQFFNDKERVEYTKVSMVTDAFEPGSIMKPITIAIALQANEEVEKSSRGKLFDPQEAIDVTRTSFPGRQKSPLKDIVRNNKLNMYMGIQKSSNVYVAQLADRIVQSLGSSWYQEKLQAFGFGKKTGIELPAETPGLVPSLQRFHINGSPEWSLSTPYSLAMGYNILATGMQMVQAYAVIANGGFLVRPTLVKKIVKPSGEEYVLPFSRERVLSSSVAQEVLHAMRFTTLPGGTGFRAGLKHHSSGGKTGTTEKMIQGKYDKHRHISSFIGVAPLQQIEEIPPFVILISIDDPEYGLREDGTKNYMGGRCAAPVFSRVVDRVFSYLGVPPDKEKHANKEEVFALKVLYEEWNRAKTP</sequence>
<keyword evidence="4" id="KW-0328">Glycosyltransferase</keyword>
<proteinExistence type="predicted"/>
<name>A0AA34RDD3_CHLPE</name>
<dbReference type="SUPFAM" id="SSF56519">
    <property type="entry name" value="Penicillin binding protein dimerisation domain"/>
    <property type="match status" value="1"/>
</dbReference>
<dbReference type="GO" id="GO:0008658">
    <property type="term" value="F:penicillin binding"/>
    <property type="evidence" value="ECO:0007669"/>
    <property type="project" value="InterPro"/>
</dbReference>
<dbReference type="InterPro" id="IPR001460">
    <property type="entry name" value="PCN-bd_Tpept"/>
</dbReference>
<dbReference type="GO" id="GO:0071555">
    <property type="term" value="P:cell wall organization"/>
    <property type="evidence" value="ECO:0007669"/>
    <property type="project" value="TreeGrafter"/>
</dbReference>
<dbReference type="PANTHER" id="PTHR30627:SF1">
    <property type="entry name" value="PEPTIDOGLYCAN D,D-TRANSPEPTIDASE FTSI"/>
    <property type="match status" value="1"/>
</dbReference>
<evidence type="ECO:0000313" key="5">
    <source>
        <dbReference type="Proteomes" id="UP000008305"/>
    </source>
</evidence>
<keyword evidence="5" id="KW-1185">Reference proteome</keyword>
<protein>
    <submittedName>
        <fullName evidence="4">Probable penicillin-binding protein</fullName>
        <ecNumber evidence="4">2.4.1.129</ecNumber>
    </submittedName>
</protein>
<keyword evidence="2" id="KW-0472">Membrane</keyword>
<dbReference type="Proteomes" id="UP000008305">
    <property type="component" value="Chromosome"/>
</dbReference>
<dbReference type="EC" id="2.4.1.129" evidence="4"/>
<dbReference type="Pfam" id="PF00905">
    <property type="entry name" value="Transpeptidase"/>
    <property type="match status" value="1"/>
</dbReference>
<organism evidence="4 5">
    <name type="scientific">Chlamydia pecorum (strain ATCC VR-628 / DSM 29919 / E58)</name>
    <name type="common">Chlamydophila pecorum</name>
    <dbReference type="NCBI Taxonomy" id="331635"/>
    <lineage>
        <taxon>Bacteria</taxon>
        <taxon>Pseudomonadati</taxon>
        <taxon>Chlamydiota</taxon>
        <taxon>Chlamydiia</taxon>
        <taxon>Chlamydiales</taxon>
        <taxon>Chlamydiaceae</taxon>
        <taxon>Chlamydia/Chlamydophila group</taxon>
        <taxon>Chlamydia</taxon>
    </lineage>
</organism>
<gene>
    <name evidence="4" type="ordered locus">G5S_0714</name>
</gene>
<keyword evidence="4" id="KW-0808">Transferase</keyword>
<dbReference type="GO" id="GO:0005886">
    <property type="term" value="C:plasma membrane"/>
    <property type="evidence" value="ECO:0007669"/>
    <property type="project" value="TreeGrafter"/>
</dbReference>
<evidence type="ECO:0000256" key="1">
    <source>
        <dbReference type="ARBA" id="ARBA00004370"/>
    </source>
</evidence>
<dbReference type="InterPro" id="IPR050515">
    <property type="entry name" value="Beta-lactam/transpept"/>
</dbReference>
<dbReference type="PANTHER" id="PTHR30627">
    <property type="entry name" value="PEPTIDOGLYCAN D,D-TRANSPEPTIDASE"/>
    <property type="match status" value="1"/>
</dbReference>
<dbReference type="Gene3D" id="3.90.1310.10">
    <property type="entry name" value="Penicillin-binding protein 2a (Domain 2)"/>
    <property type="match status" value="1"/>
</dbReference>
<dbReference type="RefSeq" id="WP_013712744.1">
    <property type="nucleotide sequence ID" value="NC_015408.1"/>
</dbReference>
<reference evidence="4 5" key="1">
    <citation type="journal article" date="2011" name="J. Bacteriol.">
        <title>Genome sequence of the obligate intracellular animal pathogen Chlamydia pecorum E58.</title>
        <authorList>
            <person name="Mojica S."/>
            <person name="Huot Creasy H."/>
            <person name="Daugherty S."/>
            <person name="Read T.D."/>
            <person name="Kim T."/>
            <person name="Kaltenboeck B."/>
            <person name="Bavoil P."/>
            <person name="Myers G.S."/>
        </authorList>
    </citation>
    <scope>NUCLEOTIDE SEQUENCE [LARGE SCALE GENOMIC DNA]</scope>
    <source>
        <strain evidence="4 5">E58</strain>
    </source>
</reference>